<dbReference type="CDD" id="cd00063">
    <property type="entry name" value="FN3"/>
    <property type="match status" value="1"/>
</dbReference>
<keyword evidence="2 7" id="KW-0326">Glycosidase</keyword>
<feature type="domain" description="DUF5110" evidence="5">
    <location>
        <begin position="616"/>
        <end position="678"/>
    </location>
</feature>
<dbReference type="Gene3D" id="2.60.40.1180">
    <property type="entry name" value="Golgi alpha-mannosidase II"/>
    <property type="match status" value="2"/>
</dbReference>
<dbReference type="PANTHER" id="PTHR22762:SF166">
    <property type="entry name" value="ALPHA-GLUCOSIDASE"/>
    <property type="match status" value="1"/>
</dbReference>
<dbReference type="InterPro" id="IPR013783">
    <property type="entry name" value="Ig-like_fold"/>
</dbReference>
<comment type="similarity">
    <text evidence="1 2">Belongs to the glycosyl hydrolase 31 family.</text>
</comment>
<dbReference type="InterPro" id="IPR013780">
    <property type="entry name" value="Glyco_hydro_b"/>
</dbReference>
<keyword evidence="2 7" id="KW-0378">Hydrolase</keyword>
<dbReference type="EMBL" id="AYZO01000009">
    <property type="protein sequence ID" value="KRN13758.1"/>
    <property type="molecule type" value="Genomic_DNA"/>
</dbReference>
<evidence type="ECO:0000259" key="5">
    <source>
        <dbReference type="Pfam" id="PF17137"/>
    </source>
</evidence>
<dbReference type="STRING" id="1423751.FC38_GL001812"/>
<dbReference type="InterPro" id="IPR033403">
    <property type="entry name" value="DUF5110"/>
</dbReference>
<proteinExistence type="inferred from homology"/>
<organism evidence="7 9">
    <name type="scientific">Lactobacillus gigeriorum DSM 23908 = CRBIP 24.85</name>
    <dbReference type="NCBI Taxonomy" id="1423751"/>
    <lineage>
        <taxon>Bacteria</taxon>
        <taxon>Bacillati</taxon>
        <taxon>Bacillota</taxon>
        <taxon>Bacilli</taxon>
        <taxon>Lactobacillales</taxon>
        <taxon>Lactobacillaceae</taxon>
        <taxon>Lactobacillus</taxon>
    </lineage>
</organism>
<dbReference type="SUPFAM" id="SSF74650">
    <property type="entry name" value="Galactose mutarotase-like"/>
    <property type="match status" value="1"/>
</dbReference>
<dbReference type="Pfam" id="PF17137">
    <property type="entry name" value="DUF5110"/>
    <property type="match status" value="1"/>
</dbReference>
<dbReference type="AlphaFoldDB" id="I7LCR8"/>
<dbReference type="InterPro" id="IPR008979">
    <property type="entry name" value="Galactose-bd-like_sf"/>
</dbReference>
<dbReference type="Pfam" id="PF21365">
    <property type="entry name" value="Glyco_hydro_31_3rd"/>
    <property type="match status" value="1"/>
</dbReference>
<dbReference type="InterPro" id="IPR017853">
    <property type="entry name" value="GH"/>
</dbReference>
<reference evidence="7 9" key="1">
    <citation type="submission" date="2012-06" db="EMBL/GenBank/DDBJ databases">
        <title>Draft genome sequence of Lactobacillus gigeriorum CRBIP 24.85T, isolated from chicken crop.</title>
        <authorList>
            <person name="Cousin S."/>
            <person name="Ma L."/>
            <person name="Creno S."/>
            <person name="Clermont D."/>
            <person name="Loux V."/>
            <person name="Bizet C."/>
            <person name="Bouchier C."/>
        </authorList>
    </citation>
    <scope>NUCLEOTIDE SEQUENCE [LARGE SCALE GENOMIC DNA]</scope>
    <source>
        <strain evidence="9">CRBIP 24.85T</strain>
        <strain evidence="7">Type strain: CRBIP 24.85</strain>
    </source>
</reference>
<dbReference type="InterPro" id="IPR003961">
    <property type="entry name" value="FN3_dom"/>
</dbReference>
<evidence type="ECO:0000313" key="9">
    <source>
        <dbReference type="Proteomes" id="UP000009326"/>
    </source>
</evidence>
<dbReference type="InterPro" id="IPR048395">
    <property type="entry name" value="Glyco_hydro_31_C"/>
</dbReference>
<evidence type="ECO:0000313" key="7">
    <source>
        <dbReference type="EMBL" id="CCI86726.1"/>
    </source>
</evidence>
<dbReference type="GO" id="GO:0005975">
    <property type="term" value="P:carbohydrate metabolic process"/>
    <property type="evidence" value="ECO:0007669"/>
    <property type="project" value="InterPro"/>
</dbReference>
<dbReference type="InterPro" id="IPR036116">
    <property type="entry name" value="FN3_sf"/>
</dbReference>
<name>I7LCR8_9LACO</name>
<dbReference type="SUPFAM" id="SSF49265">
    <property type="entry name" value="Fibronectin type III"/>
    <property type="match status" value="1"/>
</dbReference>
<sequence length="1003" mass="113081">MQLNRHQLGQLVGANKREHFYELHYATGEIAHLYILADGIFRYFLDPNNNFDEAHTDLVQLENFDNSYFEKSRPRATSDSLIIQTGDYQLIFQQKPATMTIFDNHLHRSRMSQLSPLEIAPTQTCEILQQNKNEFYFGGGLQNGSFSHKGKQIEIKHDQITGAGGVISQVPFFWSNAGFAEFRNTTANGSYDFGSINPQASKIAHNDGIFDNFYLLGDSPSQLLAKYYLLTGQPLMPPKYSLGLGYLGNFVSTMWQPSEAKQRNANLFEDGGYYVRTQDETAASGKASLNGEEEYQFSARAMIDRFHKRDFPLAWFVPNYQVPVEAATFATFSEYAKTQGVESGLWTNSSPAFAKGFSFLATNDSSSETLKRSSNVLKELLDHKRQFILTNNGIAGSQKSAALFFGDNGGNWENIGTQVAGFIGAGLSGEPLVGSSVDGTLGGGNAQIAIRDFEWKALTPLLFSIDDQGNYSKHPFAYNHKMTQINRSYLALRKHLTPYLYTLLYQAQLGNPIVRALFLEFPHEQINYTSQVKHEFMLGSNLLVAPITNGREDGAGNSRKDNLYLPSHRMMWIDLFTGEKYMGGRVYNQLSYPTWHLPIFVKGGAIFDLGDRNFVFYPHGQSEITFYDDNGNIDYLHHHTETKVSSTLEGSQLTIVIEPTKGDFTGMTTEKATNLVILCDEYPDGISLKINDQPVKMQEYGTVDTFAHAREGFFYNTNYNLLPEFAQYQPKGQTALQIKLAPREITDSKIELTIRNFNYGAQTLVHSITDSLLRSPKQPSVDQDQITAHSLTITWPKVTDQVQVEINGILYDGISGDSYTFHELTPNTRYLMRLRNVSGNKASEWSEPFGAITKRAARDYAIHGVKVKSNYEANPEHPLAYLTDLKSASEWQTKDKFDETNPLTLTFTFDKLEKLSRMTFVPHNIDHQNDPTEVSVELSLDGQNFEPYGNHYAWKADSKNKVIGLRDVQARAVRLTIHQSSGPLVAGKEVVFYRDKSYFDKTE</sequence>
<evidence type="ECO:0000313" key="10">
    <source>
        <dbReference type="Proteomes" id="UP000051521"/>
    </source>
</evidence>
<comment type="caution">
    <text evidence="7">The sequence shown here is derived from an EMBL/GenBank/DDBJ whole genome shotgun (WGS) entry which is preliminary data.</text>
</comment>
<dbReference type="InterPro" id="IPR000322">
    <property type="entry name" value="Glyco_hydro_31_TIM"/>
</dbReference>
<evidence type="ECO:0000256" key="1">
    <source>
        <dbReference type="ARBA" id="ARBA00007806"/>
    </source>
</evidence>
<dbReference type="PANTHER" id="PTHR22762">
    <property type="entry name" value="ALPHA-GLUCOSIDASE"/>
    <property type="match status" value="1"/>
</dbReference>
<dbReference type="Gene3D" id="3.20.20.80">
    <property type="entry name" value="Glycosidases"/>
    <property type="match status" value="1"/>
</dbReference>
<evidence type="ECO:0000259" key="4">
    <source>
        <dbReference type="Pfam" id="PF01055"/>
    </source>
</evidence>
<feature type="domain" description="Glycoside hydrolase family 31 TIM barrel" evidence="4">
    <location>
        <begin position="373"/>
        <end position="503"/>
    </location>
</feature>
<dbReference type="Pfam" id="PF00754">
    <property type="entry name" value="F5_F8_type_C"/>
    <property type="match status" value="1"/>
</dbReference>
<keyword evidence="10" id="KW-1185">Reference proteome</keyword>
<dbReference type="GO" id="GO:0030246">
    <property type="term" value="F:carbohydrate binding"/>
    <property type="evidence" value="ECO:0007669"/>
    <property type="project" value="InterPro"/>
</dbReference>
<dbReference type="PATRIC" id="fig|1423751.3.peg.1880"/>
<evidence type="ECO:0000313" key="8">
    <source>
        <dbReference type="EMBL" id="KRN13758.1"/>
    </source>
</evidence>
<evidence type="ECO:0000256" key="2">
    <source>
        <dbReference type="RuleBase" id="RU361185"/>
    </source>
</evidence>
<dbReference type="Proteomes" id="UP000051521">
    <property type="component" value="Unassembled WGS sequence"/>
</dbReference>
<gene>
    <name evidence="7" type="ORF">BN52_05935</name>
    <name evidence="8" type="ORF">FC38_GL001812</name>
</gene>
<dbReference type="CDD" id="cd14752">
    <property type="entry name" value="GH31_N"/>
    <property type="match status" value="1"/>
</dbReference>
<dbReference type="RefSeq" id="WP_008472758.1">
    <property type="nucleotide sequence ID" value="NZ_AYZO01000009.1"/>
</dbReference>
<dbReference type="EC" id="3.2.1.48" evidence="7"/>
<dbReference type="SUPFAM" id="SSF51445">
    <property type="entry name" value="(Trans)glycosidases"/>
    <property type="match status" value="1"/>
</dbReference>
<dbReference type="EMBL" id="CAKC01000037">
    <property type="protein sequence ID" value="CCI86726.1"/>
    <property type="molecule type" value="Genomic_DNA"/>
</dbReference>
<dbReference type="SUPFAM" id="SSF49785">
    <property type="entry name" value="Galactose-binding domain-like"/>
    <property type="match status" value="1"/>
</dbReference>
<accession>I7LCR8</accession>
<dbReference type="GO" id="GO:0004575">
    <property type="term" value="F:sucrose alpha-glucosidase activity"/>
    <property type="evidence" value="ECO:0007669"/>
    <property type="project" value="UniProtKB-EC"/>
</dbReference>
<dbReference type="Gene3D" id="2.60.40.1760">
    <property type="entry name" value="glycosyl hydrolase (family 31)"/>
    <property type="match status" value="1"/>
</dbReference>
<protein>
    <submittedName>
        <fullName evidence="7">Alpha-glucosidase</fullName>
        <ecNumber evidence="7">3.2.1.48</ecNumber>
    </submittedName>
</protein>
<evidence type="ECO:0000259" key="6">
    <source>
        <dbReference type="Pfam" id="PF21365"/>
    </source>
</evidence>
<dbReference type="Proteomes" id="UP000009326">
    <property type="component" value="Unassembled WGS sequence"/>
</dbReference>
<dbReference type="InterPro" id="IPR011013">
    <property type="entry name" value="Gal_mutarotase_sf_dom"/>
</dbReference>
<dbReference type="Gene3D" id="2.60.120.260">
    <property type="entry name" value="Galactose-binding domain-like"/>
    <property type="match status" value="1"/>
</dbReference>
<dbReference type="InterPro" id="IPR000421">
    <property type="entry name" value="FA58C"/>
</dbReference>
<evidence type="ECO:0000259" key="3">
    <source>
        <dbReference type="Pfam" id="PF00754"/>
    </source>
</evidence>
<dbReference type="SUPFAM" id="SSF51011">
    <property type="entry name" value="Glycosyl hydrolase domain"/>
    <property type="match status" value="1"/>
</dbReference>
<dbReference type="Pfam" id="PF01055">
    <property type="entry name" value="Glyco_hydro_31_2nd"/>
    <property type="match status" value="1"/>
</dbReference>
<reference evidence="8 10" key="2">
    <citation type="journal article" date="2015" name="Genome Announc.">
        <title>Expanding the biotechnology potential of lactobacilli through comparative genomics of 213 strains and associated genera.</title>
        <authorList>
            <person name="Sun Z."/>
            <person name="Harris H.M."/>
            <person name="McCann A."/>
            <person name="Guo C."/>
            <person name="Argimon S."/>
            <person name="Zhang W."/>
            <person name="Yang X."/>
            <person name="Jeffery I.B."/>
            <person name="Cooney J.C."/>
            <person name="Kagawa T.F."/>
            <person name="Liu W."/>
            <person name="Song Y."/>
            <person name="Salvetti E."/>
            <person name="Wrobel A."/>
            <person name="Rasinkangas P."/>
            <person name="Parkhill J."/>
            <person name="Rea M.C."/>
            <person name="O'Sullivan O."/>
            <person name="Ritari J."/>
            <person name="Douillard F.P."/>
            <person name="Paul Ross R."/>
            <person name="Yang R."/>
            <person name="Briner A.E."/>
            <person name="Felis G.E."/>
            <person name="de Vos W.M."/>
            <person name="Barrangou R."/>
            <person name="Klaenhammer T.R."/>
            <person name="Caufield P.W."/>
            <person name="Cui Y."/>
            <person name="Zhang H."/>
            <person name="O'Toole P.W."/>
        </authorList>
    </citation>
    <scope>NUCLEOTIDE SEQUENCE [LARGE SCALE GENOMIC DNA]</scope>
    <source>
        <strain evidence="8 10">DSM 23908</strain>
    </source>
</reference>
<feature type="domain" description="Glycosyl hydrolase family 31 C-terminal" evidence="6">
    <location>
        <begin position="510"/>
        <end position="606"/>
    </location>
</feature>
<feature type="domain" description="F5/8 type C" evidence="3">
    <location>
        <begin position="869"/>
        <end position="980"/>
    </location>
</feature>
<dbReference type="Gene3D" id="2.60.40.10">
    <property type="entry name" value="Immunoglobulins"/>
    <property type="match status" value="1"/>
</dbReference>